<keyword evidence="3 8" id="KW-0349">Heme</keyword>
<evidence type="ECO:0000256" key="7">
    <source>
        <dbReference type="ARBA" id="ARBA00023033"/>
    </source>
</evidence>
<keyword evidence="10" id="KW-0472">Membrane</keyword>
<dbReference type="GO" id="GO:0020037">
    <property type="term" value="F:heme binding"/>
    <property type="evidence" value="ECO:0007669"/>
    <property type="project" value="InterPro"/>
</dbReference>
<dbReference type="Pfam" id="PF00067">
    <property type="entry name" value="p450"/>
    <property type="match status" value="1"/>
</dbReference>
<comment type="cofactor">
    <cofactor evidence="1 8">
        <name>heme</name>
        <dbReference type="ChEBI" id="CHEBI:30413"/>
    </cofactor>
</comment>
<dbReference type="InterPro" id="IPR002401">
    <property type="entry name" value="Cyt_P450_E_grp-I"/>
</dbReference>
<evidence type="ECO:0000256" key="1">
    <source>
        <dbReference type="ARBA" id="ARBA00001971"/>
    </source>
</evidence>
<dbReference type="EnsemblPlants" id="Pp3c5_14800V3.2">
    <property type="protein sequence ID" value="Pp3c5_14800V3.2"/>
    <property type="gene ID" value="Pp3c5_14800"/>
</dbReference>
<dbReference type="GO" id="GO:0016709">
    <property type="term" value="F:oxidoreductase activity, acting on paired donors, with incorporation or reduction of molecular oxygen, NAD(P)H as one donor, and incorporation of one atom of oxygen"/>
    <property type="evidence" value="ECO:0000318"/>
    <property type="project" value="GO_Central"/>
</dbReference>
<reference evidence="11 13" key="1">
    <citation type="journal article" date="2008" name="Science">
        <title>The Physcomitrella genome reveals evolutionary insights into the conquest of land by plants.</title>
        <authorList>
            <person name="Rensing S."/>
            <person name="Lang D."/>
            <person name="Zimmer A."/>
            <person name="Terry A."/>
            <person name="Salamov A."/>
            <person name="Shapiro H."/>
            <person name="Nishiyama T."/>
            <person name="Perroud P.-F."/>
            <person name="Lindquist E."/>
            <person name="Kamisugi Y."/>
            <person name="Tanahashi T."/>
            <person name="Sakakibara K."/>
            <person name="Fujita T."/>
            <person name="Oishi K."/>
            <person name="Shin-I T."/>
            <person name="Kuroki Y."/>
            <person name="Toyoda A."/>
            <person name="Suzuki Y."/>
            <person name="Hashimoto A."/>
            <person name="Yamaguchi K."/>
            <person name="Sugano A."/>
            <person name="Kohara Y."/>
            <person name="Fujiyama A."/>
            <person name="Anterola A."/>
            <person name="Aoki S."/>
            <person name="Ashton N."/>
            <person name="Barbazuk W.B."/>
            <person name="Barker E."/>
            <person name="Bennetzen J."/>
            <person name="Bezanilla M."/>
            <person name="Blankenship R."/>
            <person name="Cho S.H."/>
            <person name="Dutcher S."/>
            <person name="Estelle M."/>
            <person name="Fawcett J.A."/>
            <person name="Gundlach H."/>
            <person name="Hanada K."/>
            <person name="Heyl A."/>
            <person name="Hicks K.A."/>
            <person name="Hugh J."/>
            <person name="Lohr M."/>
            <person name="Mayer K."/>
            <person name="Melkozernov A."/>
            <person name="Murata T."/>
            <person name="Nelson D."/>
            <person name="Pils B."/>
            <person name="Prigge M."/>
            <person name="Reiss B."/>
            <person name="Renner T."/>
            <person name="Rombauts S."/>
            <person name="Rushton P."/>
            <person name="Sanderfoot A."/>
            <person name="Schween G."/>
            <person name="Shiu S.-H."/>
            <person name="Stueber K."/>
            <person name="Theodoulou F.L."/>
            <person name="Tu H."/>
            <person name="Van de Peer Y."/>
            <person name="Verrier P.J."/>
            <person name="Waters E."/>
            <person name="Wood A."/>
            <person name="Yang L."/>
            <person name="Cove D."/>
            <person name="Cuming A."/>
            <person name="Hasebe M."/>
            <person name="Lucas S."/>
            <person name="Mishler D.B."/>
            <person name="Reski R."/>
            <person name="Grigoriev I."/>
            <person name="Quatrano R.S."/>
            <person name="Boore J.L."/>
        </authorList>
    </citation>
    <scope>NUCLEOTIDE SEQUENCE [LARGE SCALE GENOMIC DNA]</scope>
    <source>
        <strain evidence="12 13">cv. Gransden 2004</strain>
    </source>
</reference>
<evidence type="ECO:0000256" key="6">
    <source>
        <dbReference type="ARBA" id="ARBA00023004"/>
    </source>
</evidence>
<dbReference type="InterPro" id="IPR036396">
    <property type="entry name" value="Cyt_P450_sf"/>
</dbReference>
<keyword evidence="5 9" id="KW-0560">Oxidoreductase</keyword>
<dbReference type="GO" id="GO:0044550">
    <property type="term" value="P:secondary metabolite biosynthetic process"/>
    <property type="evidence" value="ECO:0007669"/>
    <property type="project" value="UniProtKB-ARBA"/>
</dbReference>
<keyword evidence="4 8" id="KW-0479">Metal-binding</keyword>
<dbReference type="PANTHER" id="PTHR47944">
    <property type="entry name" value="CYTOCHROME P450 98A9"/>
    <property type="match status" value="1"/>
</dbReference>
<proteinExistence type="inferred from homology"/>
<dbReference type="PANTHER" id="PTHR47944:SF4">
    <property type="entry name" value="OS09G0441700 PROTEIN"/>
    <property type="match status" value="1"/>
</dbReference>
<evidence type="ECO:0000256" key="5">
    <source>
        <dbReference type="ARBA" id="ARBA00023002"/>
    </source>
</evidence>
<evidence type="ECO:0000256" key="3">
    <source>
        <dbReference type="ARBA" id="ARBA00022617"/>
    </source>
</evidence>
<dbReference type="Gramene" id="Pp3c5_14800V3.1">
    <property type="protein sequence ID" value="Pp3c5_14800V3.1"/>
    <property type="gene ID" value="Pp3c5_14800"/>
</dbReference>
<feature type="transmembrane region" description="Helical" evidence="10">
    <location>
        <begin position="20"/>
        <end position="40"/>
    </location>
</feature>
<dbReference type="AlphaFoldDB" id="A0A2K1KJQ2"/>
<dbReference type="PRINTS" id="PR00463">
    <property type="entry name" value="EP450I"/>
</dbReference>
<dbReference type="EMBL" id="ABEU02000005">
    <property type="protein sequence ID" value="PNR54002.1"/>
    <property type="molecule type" value="Genomic_DNA"/>
</dbReference>
<dbReference type="GO" id="GO:0016020">
    <property type="term" value="C:membrane"/>
    <property type="evidence" value="ECO:0000318"/>
    <property type="project" value="GO_Central"/>
</dbReference>
<keyword evidence="7 9" id="KW-0503">Monooxygenase</keyword>
<organism evidence="11">
    <name type="scientific">Physcomitrium patens</name>
    <name type="common">Spreading-leaved earth moss</name>
    <name type="synonym">Physcomitrella patens</name>
    <dbReference type="NCBI Taxonomy" id="3218"/>
    <lineage>
        <taxon>Eukaryota</taxon>
        <taxon>Viridiplantae</taxon>
        <taxon>Streptophyta</taxon>
        <taxon>Embryophyta</taxon>
        <taxon>Bryophyta</taxon>
        <taxon>Bryophytina</taxon>
        <taxon>Bryopsida</taxon>
        <taxon>Funariidae</taxon>
        <taxon>Funariales</taxon>
        <taxon>Funariaceae</taxon>
        <taxon>Physcomitrium</taxon>
    </lineage>
</organism>
<dbReference type="OrthoDB" id="1470350at2759"/>
<name>A0A2K1KJQ2_PHYPA</name>
<dbReference type="Gramene" id="Pp3c5_14800V3.2">
    <property type="protein sequence ID" value="Pp3c5_14800V3.2"/>
    <property type="gene ID" value="Pp3c5_14800"/>
</dbReference>
<keyword evidence="10" id="KW-0812">Transmembrane</keyword>
<protein>
    <recommendedName>
        <fullName evidence="14">Cytochrome P450</fullName>
    </recommendedName>
</protein>
<keyword evidence="6 8" id="KW-0408">Iron</keyword>
<sequence length="540" mass="61189">MGFVEMTQNWRLWLQEGSNVSVYGTVLFVMFTTSCILHVLSAIERRKKLPPGPWPWPFIGNLGVVLRKTGARHKFLQALGAKYGGLMYLGLGQIPCLVVSSVAVVESMFKSHDATFSDRPQTYFRKVQYGDSAMRSLSSAGYGSYWRQVRRMCNTELFSPGTHASQEGVRREEIQNMLDVLVHECKRRKPIDLGDWLFGVSTNNMTRMLINKRYYGTGAEIPEKKEEFQGMVKSRTRAAGTFVISDFIPSLTFIAKLQGLPKRFRESHESAKAQMESVLDVEEHRKNAIARASVDIKSEYSPDFVDVLLKAPLDDGQPLADSDIKFLLTDLMIAGTETTGITVEWAMVELMLRPELRKQAQEEIDAVVGADPERFVQESDIQKLPFLVAILKETFRVHPVAPLNVMRSSYEPCEFAGYYLPAQTRLIVNQYAIHRDPSVYENPDKFEPRRFMENPEVNPLSGRDSYQLIPFGVGRRMCPASNLAFTMALLMLANLLHTFDWSFPDGVTADNFDVSEEFLGTVLRKKTPTILMAKPRSHVQ</sequence>
<dbReference type="GeneID" id="112282425"/>
<dbReference type="PRINTS" id="PR00385">
    <property type="entry name" value="P450"/>
</dbReference>
<evidence type="ECO:0000256" key="2">
    <source>
        <dbReference type="ARBA" id="ARBA00010617"/>
    </source>
</evidence>
<evidence type="ECO:0000256" key="9">
    <source>
        <dbReference type="RuleBase" id="RU000461"/>
    </source>
</evidence>
<dbReference type="Gene3D" id="1.10.630.10">
    <property type="entry name" value="Cytochrome P450"/>
    <property type="match status" value="1"/>
</dbReference>
<evidence type="ECO:0000313" key="12">
    <source>
        <dbReference type="EnsemblPlants" id="Pp3c5_14800V3.1"/>
    </source>
</evidence>
<dbReference type="InterPro" id="IPR017972">
    <property type="entry name" value="Cyt_P450_CS"/>
</dbReference>
<gene>
    <name evidence="12" type="primary">LOC112282425</name>
    <name evidence="11" type="ORF">PHYPA_007678</name>
</gene>
<dbReference type="PROSITE" id="PS00086">
    <property type="entry name" value="CYTOCHROME_P450"/>
    <property type="match status" value="1"/>
</dbReference>
<dbReference type="FunFam" id="1.10.630.10:FF:000126">
    <property type="entry name" value="Predicted protein"/>
    <property type="match status" value="1"/>
</dbReference>
<reference evidence="11 13" key="2">
    <citation type="journal article" date="2018" name="Plant J.">
        <title>The Physcomitrella patens chromosome-scale assembly reveals moss genome structure and evolution.</title>
        <authorList>
            <person name="Lang D."/>
            <person name="Ullrich K.K."/>
            <person name="Murat F."/>
            <person name="Fuchs J."/>
            <person name="Jenkins J."/>
            <person name="Haas F.B."/>
            <person name="Piednoel M."/>
            <person name="Gundlach H."/>
            <person name="Van Bel M."/>
            <person name="Meyberg R."/>
            <person name="Vives C."/>
            <person name="Morata J."/>
            <person name="Symeonidi A."/>
            <person name="Hiss M."/>
            <person name="Muchero W."/>
            <person name="Kamisugi Y."/>
            <person name="Saleh O."/>
            <person name="Blanc G."/>
            <person name="Decker E.L."/>
            <person name="van Gessel N."/>
            <person name="Grimwood J."/>
            <person name="Hayes R.D."/>
            <person name="Graham S.W."/>
            <person name="Gunter L.E."/>
            <person name="McDaniel S.F."/>
            <person name="Hoernstein S.N.W."/>
            <person name="Larsson A."/>
            <person name="Li F.W."/>
            <person name="Perroud P.F."/>
            <person name="Phillips J."/>
            <person name="Ranjan P."/>
            <person name="Rokshar D.S."/>
            <person name="Rothfels C.J."/>
            <person name="Schneider L."/>
            <person name="Shu S."/>
            <person name="Stevenson D.W."/>
            <person name="Thummler F."/>
            <person name="Tillich M."/>
            <person name="Villarreal Aguilar J.C."/>
            <person name="Widiez T."/>
            <person name="Wong G.K."/>
            <person name="Wymore A."/>
            <person name="Zhang Y."/>
            <person name="Zimmer A.D."/>
            <person name="Quatrano R.S."/>
            <person name="Mayer K.F.X."/>
            <person name="Goodstein D."/>
            <person name="Casacuberta J.M."/>
            <person name="Vandepoele K."/>
            <person name="Reski R."/>
            <person name="Cuming A.C."/>
            <person name="Tuskan G.A."/>
            <person name="Maumus F."/>
            <person name="Salse J."/>
            <person name="Schmutz J."/>
            <person name="Rensing S.A."/>
        </authorList>
    </citation>
    <scope>NUCLEOTIDE SEQUENCE [LARGE SCALE GENOMIC DNA]</scope>
    <source>
        <strain evidence="12 13">cv. Gransden 2004</strain>
    </source>
</reference>
<dbReference type="CDD" id="cd20618">
    <property type="entry name" value="CYP71_clan"/>
    <property type="match status" value="1"/>
</dbReference>
<feature type="binding site" description="axial binding residue" evidence="8">
    <location>
        <position position="478"/>
    </location>
    <ligand>
        <name>heme</name>
        <dbReference type="ChEBI" id="CHEBI:30413"/>
    </ligand>
    <ligandPart>
        <name>Fe</name>
        <dbReference type="ChEBI" id="CHEBI:18248"/>
    </ligandPart>
</feature>
<dbReference type="PaxDb" id="3218-PP1S169_139V6.1"/>
<keyword evidence="13" id="KW-1185">Reference proteome</keyword>
<dbReference type="GO" id="GO:0005506">
    <property type="term" value="F:iron ion binding"/>
    <property type="evidence" value="ECO:0007669"/>
    <property type="project" value="InterPro"/>
</dbReference>
<accession>A0A2K1KJQ2</accession>
<comment type="similarity">
    <text evidence="2 9">Belongs to the cytochrome P450 family.</text>
</comment>
<dbReference type="STRING" id="3218.A0A2K1KJQ2"/>
<dbReference type="InterPro" id="IPR001128">
    <property type="entry name" value="Cyt_P450"/>
</dbReference>
<keyword evidence="10" id="KW-1133">Transmembrane helix</keyword>
<evidence type="ECO:0000256" key="10">
    <source>
        <dbReference type="SAM" id="Phobius"/>
    </source>
</evidence>
<dbReference type="Proteomes" id="UP000006727">
    <property type="component" value="Chromosome 5"/>
</dbReference>
<dbReference type="SUPFAM" id="SSF48264">
    <property type="entry name" value="Cytochrome P450"/>
    <property type="match status" value="1"/>
</dbReference>
<evidence type="ECO:0000313" key="13">
    <source>
        <dbReference type="Proteomes" id="UP000006727"/>
    </source>
</evidence>
<dbReference type="RefSeq" id="XP_024375762.1">
    <property type="nucleotide sequence ID" value="XM_024519994.2"/>
</dbReference>
<reference evidence="12" key="3">
    <citation type="submission" date="2020-12" db="UniProtKB">
        <authorList>
            <consortium name="EnsemblPlants"/>
        </authorList>
    </citation>
    <scope>IDENTIFICATION</scope>
</reference>
<evidence type="ECO:0008006" key="14">
    <source>
        <dbReference type="Google" id="ProtNLM"/>
    </source>
</evidence>
<evidence type="ECO:0000256" key="8">
    <source>
        <dbReference type="PIRSR" id="PIRSR602401-1"/>
    </source>
</evidence>
<evidence type="ECO:0000313" key="11">
    <source>
        <dbReference type="EMBL" id="PNR54002.1"/>
    </source>
</evidence>
<evidence type="ECO:0000256" key="4">
    <source>
        <dbReference type="ARBA" id="ARBA00022723"/>
    </source>
</evidence>
<dbReference type="EnsemblPlants" id="Pp3c5_14800V3.1">
    <property type="protein sequence ID" value="Pp3c5_14800V3.1"/>
    <property type="gene ID" value="Pp3c5_14800"/>
</dbReference>